<evidence type="ECO:0000256" key="1">
    <source>
        <dbReference type="ARBA" id="ARBA00000213"/>
    </source>
</evidence>
<evidence type="ECO:0000259" key="7">
    <source>
        <dbReference type="PROSITE" id="PS52039"/>
    </source>
</evidence>
<evidence type="ECO:0000256" key="3">
    <source>
        <dbReference type="ARBA" id="ARBA00012891"/>
    </source>
</evidence>
<dbReference type="PROSITE" id="PS52039">
    <property type="entry name" value="TOPO_IA_2"/>
    <property type="match status" value="1"/>
</dbReference>
<dbReference type="PRINTS" id="PR00417">
    <property type="entry name" value="PRTPISMRASEI"/>
</dbReference>
<dbReference type="EMBL" id="ADZX01000485">
    <property type="protein sequence ID" value="EFK96428.1"/>
    <property type="molecule type" value="Genomic_DNA"/>
</dbReference>
<dbReference type="InterPro" id="IPR023405">
    <property type="entry name" value="Topo_IA_core_domain"/>
</dbReference>
<comment type="caution">
    <text evidence="8">The sequence shown here is derived from an EMBL/GenBank/DDBJ whole genome shotgun (WGS) entry which is preliminary data.</text>
</comment>
<dbReference type="InterPro" id="IPR013826">
    <property type="entry name" value="Topo_IA_cen_sub3"/>
</dbReference>
<dbReference type="Gene3D" id="1.10.290.10">
    <property type="entry name" value="Topoisomerase I, domain 4"/>
    <property type="match status" value="1"/>
</dbReference>
<evidence type="ECO:0000256" key="5">
    <source>
        <dbReference type="ARBA" id="ARBA00023125"/>
    </source>
</evidence>
<protein>
    <recommendedName>
        <fullName evidence="3">DNA topoisomerase</fullName>
        <ecNumber evidence="3">5.6.2.1</ecNumber>
    </recommendedName>
</protein>
<organism evidence="8">
    <name type="scientific">sediment metagenome</name>
    <dbReference type="NCBI Taxonomy" id="749907"/>
    <lineage>
        <taxon>unclassified sequences</taxon>
        <taxon>metagenomes</taxon>
        <taxon>ecological metagenomes</taxon>
    </lineage>
</organism>
<dbReference type="SMART" id="SM00437">
    <property type="entry name" value="TOP1Ac"/>
    <property type="match status" value="1"/>
</dbReference>
<dbReference type="PANTHER" id="PTHR42785:SF1">
    <property type="entry name" value="DNA TOPOISOMERASE"/>
    <property type="match status" value="1"/>
</dbReference>
<comment type="similarity">
    <text evidence="2">Belongs to the type IA topoisomerase family.</text>
</comment>
<keyword evidence="6 8" id="KW-0413">Isomerase</keyword>
<dbReference type="InterPro" id="IPR003602">
    <property type="entry name" value="Topo_IA_DNA-bd_dom"/>
</dbReference>
<dbReference type="PANTHER" id="PTHR42785">
    <property type="entry name" value="DNA TOPOISOMERASE, TYPE IA, CORE"/>
    <property type="match status" value="1"/>
</dbReference>
<dbReference type="InterPro" id="IPR003601">
    <property type="entry name" value="Topo_IA_2"/>
</dbReference>
<dbReference type="InterPro" id="IPR013824">
    <property type="entry name" value="Topo_IA_cen_sub1"/>
</dbReference>
<dbReference type="GO" id="GO:0006265">
    <property type="term" value="P:DNA topological change"/>
    <property type="evidence" value="ECO:0007669"/>
    <property type="project" value="InterPro"/>
</dbReference>
<dbReference type="SUPFAM" id="SSF56712">
    <property type="entry name" value="Prokaryotic type I DNA topoisomerase"/>
    <property type="match status" value="1"/>
</dbReference>
<reference evidence="8" key="1">
    <citation type="submission" date="2010-07" db="EMBL/GenBank/DDBJ databases">
        <authorList>
            <consortium name="CONSOLIDER consortium CSD2007-00005"/>
            <person name="Guazzaroni M.-E."/>
            <person name="Richter M."/>
            <person name="Garcia-Salamanca A."/>
            <person name="Yarza P."/>
            <person name="Ferrer M."/>
        </authorList>
    </citation>
    <scope>NUCLEOTIDE SEQUENCE</scope>
</reference>
<accession>D9PJ36</accession>
<evidence type="ECO:0000256" key="6">
    <source>
        <dbReference type="ARBA" id="ARBA00023235"/>
    </source>
</evidence>
<evidence type="ECO:0000313" key="8">
    <source>
        <dbReference type="EMBL" id="EFK96428.1"/>
    </source>
</evidence>
<reference evidence="8" key="2">
    <citation type="journal article" date="2011" name="Microb. Ecol.">
        <title>Taxonomic and Functional Metagenomic Profiling of the Microbial Community in the Anoxic Sediment of a Sub-saline Shallow Lake (Laguna de Carrizo, Central Spain).</title>
        <authorList>
            <person name="Ferrer M."/>
            <person name="Guazzaroni M.E."/>
            <person name="Richter M."/>
            <person name="Garcia-Salamanca A."/>
            <person name="Yarza P."/>
            <person name="Suarez-Suarez A."/>
            <person name="Solano J."/>
            <person name="Alcaide M."/>
            <person name="van Dillewijn P."/>
            <person name="Molina-Henares M.A."/>
            <person name="Lopez-Cortes N."/>
            <person name="Al-Ramahi Y."/>
            <person name="Guerrero C."/>
            <person name="Acosta A."/>
            <person name="de Eugenio L.I."/>
            <person name="Martinez V."/>
            <person name="Marques S."/>
            <person name="Rojo F."/>
            <person name="Santero E."/>
            <person name="Genilloud O."/>
            <person name="Perez-Perez J."/>
            <person name="Rossello-Mora R."/>
            <person name="Ramos J.L."/>
        </authorList>
    </citation>
    <scope>NUCLEOTIDE SEQUENCE</scope>
</reference>
<evidence type="ECO:0000256" key="2">
    <source>
        <dbReference type="ARBA" id="ARBA00009446"/>
    </source>
</evidence>
<name>D9PJ36_9ZZZZ</name>
<dbReference type="Gene3D" id="2.70.20.10">
    <property type="entry name" value="Topoisomerase I, domain 3"/>
    <property type="match status" value="1"/>
</dbReference>
<dbReference type="InterPro" id="IPR023406">
    <property type="entry name" value="Topo_IA_AS"/>
</dbReference>
<feature type="domain" description="Topo IA-type catalytic" evidence="7">
    <location>
        <begin position="1"/>
        <end position="242"/>
    </location>
</feature>
<dbReference type="Pfam" id="PF01131">
    <property type="entry name" value="Topoisom_bac"/>
    <property type="match status" value="1"/>
</dbReference>
<dbReference type="InterPro" id="IPR000380">
    <property type="entry name" value="Topo_IA"/>
</dbReference>
<dbReference type="SMART" id="SM00436">
    <property type="entry name" value="TOP1Bc"/>
    <property type="match status" value="1"/>
</dbReference>
<proteinExistence type="inferred from homology"/>
<dbReference type="InterPro" id="IPR013825">
    <property type="entry name" value="Topo_IA_cen_sub2"/>
</dbReference>
<sequence length="242" mass="26951">RLVGYGLSPVLWKKIAFGLSAGRVQSVAVRLICEREEERMRFKKAQYLGMLADLIHTGGNFQAQLLSINDLTVATGKDFDDATGQLKAGVKSTVHILTGDEASKLQESLPPLPWTVASVETKPVTRSPFPPFITSTLQQDASRKFGWSARETMQVAQKLYEQGYITYMRTDSTILSGQALNAARDAIQKEFGAGFYLRSPVFMAVRRSKGLRKHTRRFDPREVLSVILGALRSHLIKKSCMT</sequence>
<dbReference type="EC" id="5.6.2.1" evidence="3"/>
<comment type="catalytic activity">
    <reaction evidence="1">
        <text>ATP-independent breakage of single-stranded DNA, followed by passage and rejoining.</text>
        <dbReference type="EC" id="5.6.2.1"/>
    </reaction>
</comment>
<dbReference type="PROSITE" id="PS00396">
    <property type="entry name" value="TOPO_IA_1"/>
    <property type="match status" value="1"/>
</dbReference>
<dbReference type="AlphaFoldDB" id="D9PJ36"/>
<dbReference type="GO" id="GO:0003677">
    <property type="term" value="F:DNA binding"/>
    <property type="evidence" value="ECO:0007669"/>
    <property type="project" value="UniProtKB-KW"/>
</dbReference>
<feature type="non-terminal residue" evidence="8">
    <location>
        <position position="1"/>
    </location>
</feature>
<dbReference type="Gene3D" id="1.10.460.10">
    <property type="entry name" value="Topoisomerase I, domain 2"/>
    <property type="match status" value="1"/>
</dbReference>
<dbReference type="InterPro" id="IPR013497">
    <property type="entry name" value="Topo_IA_cen"/>
</dbReference>
<evidence type="ECO:0000256" key="4">
    <source>
        <dbReference type="ARBA" id="ARBA00023029"/>
    </source>
</evidence>
<keyword evidence="5" id="KW-0238">DNA-binding</keyword>
<gene>
    <name evidence="8" type="ORF">LDC_1545</name>
</gene>
<keyword evidence="4" id="KW-0799">Topoisomerase</keyword>
<dbReference type="GO" id="GO:0003917">
    <property type="term" value="F:DNA topoisomerase type I (single strand cut, ATP-independent) activity"/>
    <property type="evidence" value="ECO:0007669"/>
    <property type="project" value="UniProtKB-EC"/>
</dbReference>